<dbReference type="RefSeq" id="WP_116856156.1">
    <property type="nucleotide sequence ID" value="NZ_QTJV01000010.1"/>
</dbReference>
<protein>
    <submittedName>
        <fullName evidence="11">TonB family protein</fullName>
    </submittedName>
</protein>
<dbReference type="InterPro" id="IPR037682">
    <property type="entry name" value="TonB_C"/>
</dbReference>
<dbReference type="Gene3D" id="3.30.1150.10">
    <property type="match status" value="2"/>
</dbReference>
<keyword evidence="4" id="KW-1003">Cell membrane</keyword>
<dbReference type="SUPFAM" id="SSF74653">
    <property type="entry name" value="TolA/TonB C-terminal domain"/>
    <property type="match status" value="2"/>
</dbReference>
<keyword evidence="9" id="KW-0472">Membrane</keyword>
<dbReference type="PROSITE" id="PS52015">
    <property type="entry name" value="TONB_CTD"/>
    <property type="match status" value="2"/>
</dbReference>
<comment type="subcellular location">
    <subcellularLocation>
        <location evidence="1">Cell inner membrane</location>
        <topology evidence="1">Single-pass membrane protein</topology>
        <orientation evidence="1">Periplasmic side</orientation>
    </subcellularLocation>
</comment>
<dbReference type="Pfam" id="PF03544">
    <property type="entry name" value="TonB_C"/>
    <property type="match status" value="2"/>
</dbReference>
<keyword evidence="5" id="KW-0997">Cell inner membrane</keyword>
<keyword evidence="7" id="KW-0653">Protein transport</keyword>
<evidence type="ECO:0000313" key="12">
    <source>
        <dbReference type="Proteomes" id="UP000261174"/>
    </source>
</evidence>
<dbReference type="Proteomes" id="UP000261174">
    <property type="component" value="Unassembled WGS sequence"/>
</dbReference>
<reference evidence="11 12" key="1">
    <citation type="submission" date="2018-08" db="EMBL/GenBank/DDBJ databases">
        <title>Chitinophaga sp. K20C18050901, a novel bacterium isolated from forest soil.</title>
        <authorList>
            <person name="Wang C."/>
        </authorList>
    </citation>
    <scope>NUCLEOTIDE SEQUENCE [LARGE SCALE GENOMIC DNA]</scope>
    <source>
        <strain evidence="11 12">K20C18050901</strain>
    </source>
</reference>
<proteinExistence type="inferred from homology"/>
<evidence type="ECO:0000259" key="10">
    <source>
        <dbReference type="PROSITE" id="PS52015"/>
    </source>
</evidence>
<sequence>MLTFLLITLLSFQGPLLEEAPRPEFPGGEPALRQFLLKNVLYPKAAIAKKEEGYVVVKFTIDVQGNVTKPVVISGYRHQYLLEKEALRVVRKMPKWIPARRFKKVVAVDFYLPVNFSLSAPVSAADISGDVACMLPVEPTAEYPGGSEAMAQFLKRNSRYALDNETVNPAGRVFVQFTVDTRGMIIHPAIIKPGMYPALEKEAIRLVNKMPRWKPCLQEGELVDQSWTVPIFFKIPIQTNFTLPRQKK</sequence>
<evidence type="ECO:0000256" key="7">
    <source>
        <dbReference type="ARBA" id="ARBA00022927"/>
    </source>
</evidence>
<dbReference type="PANTHER" id="PTHR33446">
    <property type="entry name" value="PROTEIN TONB-RELATED"/>
    <property type="match status" value="1"/>
</dbReference>
<dbReference type="InterPro" id="IPR051045">
    <property type="entry name" value="TonB-dependent_transducer"/>
</dbReference>
<dbReference type="OrthoDB" id="9814002at2"/>
<accession>A0A3E1NWB7</accession>
<evidence type="ECO:0000256" key="6">
    <source>
        <dbReference type="ARBA" id="ARBA00022692"/>
    </source>
</evidence>
<name>A0A3E1NWB7_9BACT</name>
<evidence type="ECO:0000313" key="11">
    <source>
        <dbReference type="EMBL" id="RFM32068.1"/>
    </source>
</evidence>
<gene>
    <name evidence="11" type="ORF">DXN04_25105</name>
</gene>
<dbReference type="GO" id="GO:0015031">
    <property type="term" value="P:protein transport"/>
    <property type="evidence" value="ECO:0007669"/>
    <property type="project" value="UniProtKB-KW"/>
</dbReference>
<dbReference type="PANTHER" id="PTHR33446:SF2">
    <property type="entry name" value="PROTEIN TONB"/>
    <property type="match status" value="1"/>
</dbReference>
<evidence type="ECO:0000256" key="3">
    <source>
        <dbReference type="ARBA" id="ARBA00022448"/>
    </source>
</evidence>
<organism evidence="11 12">
    <name type="scientific">Chitinophaga silvisoli</name>
    <dbReference type="NCBI Taxonomy" id="2291814"/>
    <lineage>
        <taxon>Bacteria</taxon>
        <taxon>Pseudomonadati</taxon>
        <taxon>Bacteroidota</taxon>
        <taxon>Chitinophagia</taxon>
        <taxon>Chitinophagales</taxon>
        <taxon>Chitinophagaceae</taxon>
        <taxon>Chitinophaga</taxon>
    </lineage>
</organism>
<evidence type="ECO:0000256" key="4">
    <source>
        <dbReference type="ARBA" id="ARBA00022475"/>
    </source>
</evidence>
<evidence type="ECO:0000256" key="5">
    <source>
        <dbReference type="ARBA" id="ARBA00022519"/>
    </source>
</evidence>
<keyword evidence="6" id="KW-0812">Transmembrane</keyword>
<evidence type="ECO:0000256" key="1">
    <source>
        <dbReference type="ARBA" id="ARBA00004383"/>
    </source>
</evidence>
<dbReference type="EMBL" id="QTJV01000010">
    <property type="protein sequence ID" value="RFM32068.1"/>
    <property type="molecule type" value="Genomic_DNA"/>
</dbReference>
<dbReference type="AlphaFoldDB" id="A0A3E1NWB7"/>
<dbReference type="GO" id="GO:0055085">
    <property type="term" value="P:transmembrane transport"/>
    <property type="evidence" value="ECO:0007669"/>
    <property type="project" value="InterPro"/>
</dbReference>
<keyword evidence="3" id="KW-0813">Transport</keyword>
<dbReference type="GO" id="GO:0098797">
    <property type="term" value="C:plasma membrane protein complex"/>
    <property type="evidence" value="ECO:0007669"/>
    <property type="project" value="TreeGrafter"/>
</dbReference>
<feature type="domain" description="TonB C-terminal" evidence="10">
    <location>
        <begin position="27"/>
        <end position="125"/>
    </location>
</feature>
<dbReference type="NCBIfam" id="TIGR01352">
    <property type="entry name" value="tonB_Cterm"/>
    <property type="match status" value="2"/>
</dbReference>
<evidence type="ECO:0000256" key="8">
    <source>
        <dbReference type="ARBA" id="ARBA00022989"/>
    </source>
</evidence>
<comment type="similarity">
    <text evidence="2">Belongs to the TonB family.</text>
</comment>
<dbReference type="InterPro" id="IPR006260">
    <property type="entry name" value="TonB/TolA_C"/>
</dbReference>
<keyword evidence="12" id="KW-1185">Reference proteome</keyword>
<evidence type="ECO:0000256" key="9">
    <source>
        <dbReference type="ARBA" id="ARBA00023136"/>
    </source>
</evidence>
<dbReference type="GO" id="GO:0031992">
    <property type="term" value="F:energy transducer activity"/>
    <property type="evidence" value="ECO:0007669"/>
    <property type="project" value="TreeGrafter"/>
</dbReference>
<feature type="domain" description="TonB C-terminal" evidence="10">
    <location>
        <begin position="145"/>
        <end position="242"/>
    </location>
</feature>
<keyword evidence="8" id="KW-1133">Transmembrane helix</keyword>
<evidence type="ECO:0000256" key="2">
    <source>
        <dbReference type="ARBA" id="ARBA00006555"/>
    </source>
</evidence>
<comment type="caution">
    <text evidence="11">The sequence shown here is derived from an EMBL/GenBank/DDBJ whole genome shotgun (WGS) entry which is preliminary data.</text>
</comment>